<protein>
    <submittedName>
        <fullName evidence="1">Diol dehydratase small subunit</fullName>
    </submittedName>
</protein>
<dbReference type="Gene3D" id="1.10.1510.20">
    <property type="entry name" value="Propanediol/glycerol dehydratase, small subunit"/>
    <property type="match status" value="1"/>
</dbReference>
<keyword evidence="2" id="KW-1185">Reference proteome</keyword>
<evidence type="ECO:0000313" key="2">
    <source>
        <dbReference type="Proteomes" id="UP001595377"/>
    </source>
</evidence>
<dbReference type="EMBL" id="JBHRSP010000023">
    <property type="protein sequence ID" value="MFC3074256.1"/>
    <property type="molecule type" value="Genomic_DNA"/>
</dbReference>
<gene>
    <name evidence="1" type="ORF">ACFOHH_14190</name>
</gene>
<dbReference type="SUPFAM" id="SSF47148">
    <property type="entry name" value="Diol dehydratase, gamma subunit"/>
    <property type="match status" value="1"/>
</dbReference>
<evidence type="ECO:0000313" key="1">
    <source>
        <dbReference type="EMBL" id="MFC3074256.1"/>
    </source>
</evidence>
<dbReference type="RefSeq" id="WP_257315369.1">
    <property type="nucleotide sequence ID" value="NZ_JANFDG010000011.1"/>
</dbReference>
<dbReference type="Proteomes" id="UP001595377">
    <property type="component" value="Unassembled WGS sequence"/>
</dbReference>
<comment type="caution">
    <text evidence="1">The sequence shown here is derived from an EMBL/GenBank/DDBJ whole genome shotgun (WGS) entry which is preliminary data.</text>
</comment>
<sequence length="139" mass="15419">MAEKPTLADYPLAETAPDRIRGGRGKALDDLTMEAVLAGDVTVEDLRITAEALAAQAAIARAAGRPTLAENFERGAELVAVPQDLIMETYDMLRPGRVRDRRALMERAELFRRDYGAEEIARFIETAAEFYHRRGLVSD</sequence>
<accession>A0ABV7DI88</accession>
<dbReference type="InterPro" id="IPR003207">
    <property type="entry name" value="Ppandiol/glycerol_DeHydtase_su"/>
</dbReference>
<reference evidence="2" key="1">
    <citation type="journal article" date="2019" name="Int. J. Syst. Evol. Microbiol.">
        <title>The Global Catalogue of Microorganisms (GCM) 10K type strain sequencing project: providing services to taxonomists for standard genome sequencing and annotation.</title>
        <authorList>
            <consortium name="The Broad Institute Genomics Platform"/>
            <consortium name="The Broad Institute Genome Sequencing Center for Infectious Disease"/>
            <person name="Wu L."/>
            <person name="Ma J."/>
        </authorList>
    </citation>
    <scope>NUCLEOTIDE SEQUENCE [LARGE SCALE GENOMIC DNA]</scope>
    <source>
        <strain evidence="2">KCTC 52677</strain>
    </source>
</reference>
<dbReference type="InterPro" id="IPR036091">
    <property type="entry name" value="Prodiol/glycerol_DeHase__sf_su"/>
</dbReference>
<name>A0ABV7DI88_9HYPH</name>
<organism evidence="1 2">
    <name type="scientific">Shinella pollutisoli</name>
    <dbReference type="NCBI Taxonomy" id="2250594"/>
    <lineage>
        <taxon>Bacteria</taxon>
        <taxon>Pseudomonadati</taxon>
        <taxon>Pseudomonadota</taxon>
        <taxon>Alphaproteobacteria</taxon>
        <taxon>Hyphomicrobiales</taxon>
        <taxon>Rhizobiaceae</taxon>
        <taxon>Shinella</taxon>
    </lineage>
</organism>
<proteinExistence type="predicted"/>
<dbReference type="Pfam" id="PF02287">
    <property type="entry name" value="Dehydratase_SU"/>
    <property type="match status" value="1"/>
</dbReference>